<evidence type="ECO:0000256" key="6">
    <source>
        <dbReference type="SAM" id="Phobius"/>
    </source>
</evidence>
<dbReference type="Pfam" id="PF07694">
    <property type="entry name" value="5TM-5TMR_LYT"/>
    <property type="match status" value="1"/>
</dbReference>
<dbReference type="GO" id="GO:0052621">
    <property type="term" value="F:diguanylate cyclase activity"/>
    <property type="evidence" value="ECO:0007669"/>
    <property type="project" value="UniProtKB-EC"/>
</dbReference>
<gene>
    <name evidence="10" type="ORF">L2716_02935</name>
</gene>
<feature type="domain" description="PAS" evidence="7">
    <location>
        <begin position="192"/>
        <end position="262"/>
    </location>
</feature>
<dbReference type="PROSITE" id="PS50887">
    <property type="entry name" value="GGDEF"/>
    <property type="match status" value="1"/>
</dbReference>
<dbReference type="EMBL" id="JAKIJS010000001">
    <property type="protein sequence ID" value="MCF6136669.1"/>
    <property type="molecule type" value="Genomic_DNA"/>
</dbReference>
<dbReference type="InterPro" id="IPR011620">
    <property type="entry name" value="Sig_transdc_His_kinase_LytS_TM"/>
</dbReference>
<feature type="transmembrane region" description="Helical" evidence="6">
    <location>
        <begin position="34"/>
        <end position="56"/>
    </location>
</feature>
<dbReference type="PROSITE" id="PS50112">
    <property type="entry name" value="PAS"/>
    <property type="match status" value="1"/>
</dbReference>
<dbReference type="InterPro" id="IPR035965">
    <property type="entry name" value="PAS-like_dom_sf"/>
</dbReference>
<accession>A0ABS9GUZ7</accession>
<dbReference type="InterPro" id="IPR043128">
    <property type="entry name" value="Rev_trsase/Diguanyl_cyclase"/>
</dbReference>
<evidence type="ECO:0000259" key="7">
    <source>
        <dbReference type="PROSITE" id="PS50112"/>
    </source>
</evidence>
<dbReference type="InterPro" id="IPR013655">
    <property type="entry name" value="PAS_fold_3"/>
</dbReference>
<protein>
    <submittedName>
        <fullName evidence="10">Diguanylate cyclase</fullName>
        <ecNumber evidence="10">2.7.7.65</ecNumber>
    </submittedName>
</protein>
<evidence type="ECO:0000313" key="10">
    <source>
        <dbReference type="EMBL" id="MCF6136669.1"/>
    </source>
</evidence>
<comment type="subcellular location">
    <subcellularLocation>
        <location evidence="1">Cell membrane</location>
        <topology evidence="1">Multi-pass membrane protein</topology>
    </subcellularLocation>
</comment>
<dbReference type="SMART" id="SM00267">
    <property type="entry name" value="GGDEF"/>
    <property type="match status" value="1"/>
</dbReference>
<dbReference type="Pfam" id="PF08447">
    <property type="entry name" value="PAS_3"/>
    <property type="match status" value="1"/>
</dbReference>
<organism evidence="10 11">
    <name type="scientific">Pseudalkalibacillus berkeleyi</name>
    <dbReference type="NCBI Taxonomy" id="1069813"/>
    <lineage>
        <taxon>Bacteria</taxon>
        <taxon>Bacillati</taxon>
        <taxon>Bacillota</taxon>
        <taxon>Bacilli</taxon>
        <taxon>Bacillales</taxon>
        <taxon>Fictibacillaceae</taxon>
        <taxon>Pseudalkalibacillus</taxon>
    </lineage>
</organism>
<evidence type="ECO:0000256" key="1">
    <source>
        <dbReference type="ARBA" id="ARBA00004651"/>
    </source>
</evidence>
<dbReference type="InterPro" id="IPR050469">
    <property type="entry name" value="Diguanylate_Cyclase"/>
</dbReference>
<evidence type="ECO:0000256" key="5">
    <source>
        <dbReference type="ARBA" id="ARBA00023136"/>
    </source>
</evidence>
<dbReference type="InterPro" id="IPR000160">
    <property type="entry name" value="GGDEF_dom"/>
</dbReference>
<dbReference type="CDD" id="cd01949">
    <property type="entry name" value="GGDEF"/>
    <property type="match status" value="1"/>
</dbReference>
<dbReference type="RefSeq" id="WP_236331626.1">
    <property type="nucleotide sequence ID" value="NZ_JAKIJS010000001.1"/>
</dbReference>
<evidence type="ECO:0000313" key="11">
    <source>
        <dbReference type="Proteomes" id="UP001649381"/>
    </source>
</evidence>
<keyword evidence="10" id="KW-0548">Nucleotidyltransferase</keyword>
<keyword evidence="4 6" id="KW-1133">Transmembrane helix</keyword>
<dbReference type="PROSITE" id="PS50113">
    <property type="entry name" value="PAC"/>
    <property type="match status" value="1"/>
</dbReference>
<feature type="transmembrane region" description="Helical" evidence="6">
    <location>
        <begin position="133"/>
        <end position="152"/>
    </location>
</feature>
<feature type="domain" description="GGDEF" evidence="9">
    <location>
        <begin position="356"/>
        <end position="493"/>
    </location>
</feature>
<dbReference type="EC" id="2.7.7.65" evidence="10"/>
<feature type="transmembrane region" description="Helical" evidence="6">
    <location>
        <begin position="96"/>
        <end position="121"/>
    </location>
</feature>
<dbReference type="NCBIfam" id="TIGR00254">
    <property type="entry name" value="GGDEF"/>
    <property type="match status" value="1"/>
</dbReference>
<feature type="transmembrane region" description="Helical" evidence="6">
    <location>
        <begin position="68"/>
        <end position="90"/>
    </location>
</feature>
<name>A0ABS9GUZ7_9BACL</name>
<keyword evidence="10" id="KW-0808">Transferase</keyword>
<comment type="caution">
    <text evidence="10">The sequence shown here is derived from an EMBL/GenBank/DDBJ whole genome shotgun (WGS) entry which is preliminary data.</text>
</comment>
<dbReference type="NCBIfam" id="TIGR00229">
    <property type="entry name" value="sensory_box"/>
    <property type="match status" value="1"/>
</dbReference>
<dbReference type="InterPro" id="IPR000014">
    <property type="entry name" value="PAS"/>
</dbReference>
<proteinExistence type="predicted"/>
<dbReference type="Gene3D" id="3.30.70.270">
    <property type="match status" value="1"/>
</dbReference>
<feature type="domain" description="PAC" evidence="8">
    <location>
        <begin position="265"/>
        <end position="317"/>
    </location>
</feature>
<keyword evidence="5 6" id="KW-0472">Membrane</keyword>
<dbReference type="InterPro" id="IPR000700">
    <property type="entry name" value="PAS-assoc_C"/>
</dbReference>
<dbReference type="PANTHER" id="PTHR45138:SF9">
    <property type="entry name" value="DIGUANYLATE CYCLASE DGCM-RELATED"/>
    <property type="match status" value="1"/>
</dbReference>
<feature type="transmembrane region" description="Helical" evidence="6">
    <location>
        <begin position="158"/>
        <end position="180"/>
    </location>
</feature>
<evidence type="ECO:0000256" key="3">
    <source>
        <dbReference type="ARBA" id="ARBA00022692"/>
    </source>
</evidence>
<sequence>MFLDLLNNLAVTSAFLFIAGKVFQNRPLMGNTSIYIKMIVGLGGGVLGTLLMLNAIHPNDTVIVDLRHLAMVLAAVFGGPIGSIIASIVIGTMRVALYGVNTASIVAGSVTIVIGIVLGALSIIKVKRIIYQYVALNLISVLAFSVTIYYLLKDPDLTHMILMFFVPFAIIGNLFTYILAESIQSANKNHRSIKYYKLLAENSSDLISTHDLDGRFKYVSPSSSIILGYKPEELIGKNPYDFYHTEDLLRISESHNTVVDTDQGFVVEYRFKRKDGSYVWLETTSKKLTGLGLVSDELMCSSRDVDIRKQLESDLIEKNDRLKRLSNLDGLTEIFNRRYFDAQLEEEWKKAIQKGQPLSLIMFDIDYFKLYNDTYGHQQGDECIKAIANVGNKVLNKPNDMIARYGGEEFVVILPGTCEKGALKVAEAIRKSVQVLAIPHVNSKVKPTVTVSVGVATVEPTREMNHLQLIVDTDDALYQAKNSGRNTVRFYEETEQVRSLVK</sequence>
<keyword evidence="11" id="KW-1185">Reference proteome</keyword>
<dbReference type="Gene3D" id="3.30.450.20">
    <property type="entry name" value="PAS domain"/>
    <property type="match status" value="1"/>
</dbReference>
<dbReference type="SUPFAM" id="SSF55073">
    <property type="entry name" value="Nucleotide cyclase"/>
    <property type="match status" value="1"/>
</dbReference>
<dbReference type="SMART" id="SM00091">
    <property type="entry name" value="PAS"/>
    <property type="match status" value="1"/>
</dbReference>
<evidence type="ECO:0000259" key="8">
    <source>
        <dbReference type="PROSITE" id="PS50113"/>
    </source>
</evidence>
<dbReference type="InterPro" id="IPR029787">
    <property type="entry name" value="Nucleotide_cyclase"/>
</dbReference>
<dbReference type="Proteomes" id="UP001649381">
    <property type="component" value="Unassembled WGS sequence"/>
</dbReference>
<evidence type="ECO:0000256" key="4">
    <source>
        <dbReference type="ARBA" id="ARBA00022989"/>
    </source>
</evidence>
<reference evidence="10 11" key="1">
    <citation type="submission" date="2022-01" db="EMBL/GenBank/DDBJ databases">
        <title>Alkalihalobacillus sp. EGI L200015, a novel bacterium isolated from a salt lake sediment.</title>
        <authorList>
            <person name="Gao L."/>
            <person name="Fang B.-Z."/>
            <person name="Li W.-J."/>
        </authorList>
    </citation>
    <scope>NUCLEOTIDE SEQUENCE [LARGE SCALE GENOMIC DNA]</scope>
    <source>
        <strain evidence="10 11">KCTC 12718</strain>
    </source>
</reference>
<dbReference type="SUPFAM" id="SSF55785">
    <property type="entry name" value="PYP-like sensor domain (PAS domain)"/>
    <property type="match status" value="1"/>
</dbReference>
<dbReference type="CDD" id="cd00130">
    <property type="entry name" value="PAS"/>
    <property type="match status" value="1"/>
</dbReference>
<dbReference type="Pfam" id="PF00990">
    <property type="entry name" value="GGDEF"/>
    <property type="match status" value="1"/>
</dbReference>
<keyword evidence="2" id="KW-1003">Cell membrane</keyword>
<evidence type="ECO:0000259" key="9">
    <source>
        <dbReference type="PROSITE" id="PS50887"/>
    </source>
</evidence>
<dbReference type="PANTHER" id="PTHR45138">
    <property type="entry name" value="REGULATORY COMPONENTS OF SENSORY TRANSDUCTION SYSTEM"/>
    <property type="match status" value="1"/>
</dbReference>
<evidence type="ECO:0000256" key="2">
    <source>
        <dbReference type="ARBA" id="ARBA00022475"/>
    </source>
</evidence>
<keyword evidence="3 6" id="KW-0812">Transmembrane</keyword>